<protein>
    <submittedName>
        <fullName evidence="3">Tripartite tricarboxylate transporter substrate binding protein</fullName>
    </submittedName>
</protein>
<dbReference type="Pfam" id="PF03401">
    <property type="entry name" value="TctC"/>
    <property type="match status" value="1"/>
</dbReference>
<evidence type="ECO:0000313" key="3">
    <source>
        <dbReference type="EMBL" id="MCC8430472.1"/>
    </source>
</evidence>
<organism evidence="3 4">
    <name type="scientific">Reyranella aquatilis</name>
    <dbReference type="NCBI Taxonomy" id="2035356"/>
    <lineage>
        <taxon>Bacteria</taxon>
        <taxon>Pseudomonadati</taxon>
        <taxon>Pseudomonadota</taxon>
        <taxon>Alphaproteobacteria</taxon>
        <taxon>Hyphomicrobiales</taxon>
        <taxon>Reyranellaceae</taxon>
        <taxon>Reyranella</taxon>
    </lineage>
</organism>
<evidence type="ECO:0000256" key="1">
    <source>
        <dbReference type="ARBA" id="ARBA00006987"/>
    </source>
</evidence>
<dbReference type="PANTHER" id="PTHR42928">
    <property type="entry name" value="TRICARBOXYLATE-BINDING PROTEIN"/>
    <property type="match status" value="1"/>
</dbReference>
<dbReference type="Proteomes" id="UP001198862">
    <property type="component" value="Unassembled WGS sequence"/>
</dbReference>
<dbReference type="Gene3D" id="3.40.190.10">
    <property type="entry name" value="Periplasmic binding protein-like II"/>
    <property type="match status" value="1"/>
</dbReference>
<accession>A0ABS8KWM1</accession>
<sequence length="329" mass="33838">MARSITAAFAGIALAFGVAATATAQTAAPSKPAFAPTRTVTIIVPYSPGGGTDAVGRLMAKALEEKWGQTVIVDNRTGGNGSVGAALVARAQPDGHTMVLAVSGIAINAHLMKLPYDTATAFAPVTAVAYPVATLLATPTLPANDFKGLVELVRKEGPDKRTSASPDPGSRLMAERIFDSGGIKLMNVPYKGAASFVGDISAGRVDVGIASVTSGLALINAGKLKALGIMGTQRIPALPNVATFKEQGFAGLDENSWYGLFAPAGTPPATVEAIQKDIASVLAVPEFRAKIIEYGSLPGGDTPTAFSARFQRDIKESGETIRRLGMTAD</sequence>
<dbReference type="SUPFAM" id="SSF53850">
    <property type="entry name" value="Periplasmic binding protein-like II"/>
    <property type="match status" value="1"/>
</dbReference>
<dbReference type="PANTHER" id="PTHR42928:SF5">
    <property type="entry name" value="BLR1237 PROTEIN"/>
    <property type="match status" value="1"/>
</dbReference>
<keyword evidence="2" id="KW-0732">Signal</keyword>
<dbReference type="Gene3D" id="3.40.190.150">
    <property type="entry name" value="Bordetella uptake gene, domain 1"/>
    <property type="match status" value="1"/>
</dbReference>
<gene>
    <name evidence="3" type="ORF">LJ725_15965</name>
</gene>
<feature type="signal peptide" evidence="2">
    <location>
        <begin position="1"/>
        <end position="24"/>
    </location>
</feature>
<name>A0ABS8KWM1_9HYPH</name>
<evidence type="ECO:0000256" key="2">
    <source>
        <dbReference type="SAM" id="SignalP"/>
    </source>
</evidence>
<keyword evidence="4" id="KW-1185">Reference proteome</keyword>
<dbReference type="CDD" id="cd07012">
    <property type="entry name" value="PBP2_Bug_TTT"/>
    <property type="match status" value="1"/>
</dbReference>
<dbReference type="RefSeq" id="WP_230551630.1">
    <property type="nucleotide sequence ID" value="NZ_JAJISD010000006.1"/>
</dbReference>
<dbReference type="InterPro" id="IPR005064">
    <property type="entry name" value="BUG"/>
</dbReference>
<dbReference type="PIRSF" id="PIRSF017082">
    <property type="entry name" value="YflP"/>
    <property type="match status" value="1"/>
</dbReference>
<comment type="similarity">
    <text evidence="1">Belongs to the UPF0065 (bug) family.</text>
</comment>
<dbReference type="EMBL" id="JAJISD010000006">
    <property type="protein sequence ID" value="MCC8430472.1"/>
    <property type="molecule type" value="Genomic_DNA"/>
</dbReference>
<evidence type="ECO:0000313" key="4">
    <source>
        <dbReference type="Proteomes" id="UP001198862"/>
    </source>
</evidence>
<proteinExistence type="inferred from homology"/>
<comment type="caution">
    <text evidence="3">The sequence shown here is derived from an EMBL/GenBank/DDBJ whole genome shotgun (WGS) entry which is preliminary data.</text>
</comment>
<reference evidence="3 4" key="1">
    <citation type="submission" date="2021-11" db="EMBL/GenBank/DDBJ databases">
        <authorList>
            <person name="Lee D.-H."/>
            <person name="Kim S.-B."/>
        </authorList>
    </citation>
    <scope>NUCLEOTIDE SEQUENCE [LARGE SCALE GENOMIC DNA]</scope>
    <source>
        <strain evidence="3 4">KCTC 52223</strain>
    </source>
</reference>
<feature type="chain" id="PRO_5047449385" evidence="2">
    <location>
        <begin position="25"/>
        <end position="329"/>
    </location>
</feature>
<dbReference type="InterPro" id="IPR042100">
    <property type="entry name" value="Bug_dom1"/>
</dbReference>